<dbReference type="Proteomes" id="UP000054937">
    <property type="component" value="Unassembled WGS sequence"/>
</dbReference>
<evidence type="ECO:0000313" key="14">
    <source>
        <dbReference type="Proteomes" id="UP000054937"/>
    </source>
</evidence>
<dbReference type="GO" id="GO:0005789">
    <property type="term" value="C:endoplasmic reticulum membrane"/>
    <property type="evidence" value="ECO:0007669"/>
    <property type="project" value="UniProtKB-SubCell"/>
</dbReference>
<evidence type="ECO:0000256" key="4">
    <source>
        <dbReference type="ARBA" id="ARBA00022729"/>
    </source>
</evidence>
<keyword evidence="5" id="KW-0256">Endoplasmic reticulum</keyword>
<evidence type="ECO:0000256" key="5">
    <source>
        <dbReference type="ARBA" id="ARBA00022824"/>
    </source>
</evidence>
<dbReference type="InParanoid" id="A0A0V0QWS5"/>
<dbReference type="PANTHER" id="PTHR13460">
    <property type="match status" value="1"/>
</dbReference>
<evidence type="ECO:0000256" key="7">
    <source>
        <dbReference type="ARBA" id="ARBA00023136"/>
    </source>
</evidence>
<evidence type="ECO:0000256" key="6">
    <source>
        <dbReference type="ARBA" id="ARBA00022989"/>
    </source>
</evidence>
<dbReference type="AlphaFoldDB" id="A0A0V0QWS5"/>
<evidence type="ECO:0000256" key="10">
    <source>
        <dbReference type="SAM" id="Phobius"/>
    </source>
</evidence>
<proteinExistence type="inferred from homology"/>
<feature type="chain" id="PRO_5006867612" description="Malectin domain-containing protein" evidence="11">
    <location>
        <begin position="21"/>
        <end position="307"/>
    </location>
</feature>
<evidence type="ECO:0000256" key="2">
    <source>
        <dbReference type="ARBA" id="ARBA00009141"/>
    </source>
</evidence>
<gene>
    <name evidence="13" type="ORF">PPERSA_09169</name>
</gene>
<keyword evidence="6 10" id="KW-1133">Transmembrane helix</keyword>
<accession>A0A0V0QWS5</accession>
<evidence type="ECO:0000256" key="8">
    <source>
        <dbReference type="ARBA" id="ARBA00023180"/>
    </source>
</evidence>
<comment type="caution">
    <text evidence="13">The sequence shown here is derived from an EMBL/GenBank/DDBJ whole genome shotgun (WGS) entry which is preliminary data.</text>
</comment>
<keyword evidence="3 10" id="KW-0812">Transmembrane</keyword>
<evidence type="ECO:0000256" key="9">
    <source>
        <dbReference type="ARBA" id="ARBA00023277"/>
    </source>
</evidence>
<protein>
    <recommendedName>
        <fullName evidence="12">Malectin domain-containing protein</fullName>
    </recommendedName>
</protein>
<keyword evidence="14" id="KW-1185">Reference proteome</keyword>
<dbReference type="PANTHER" id="PTHR13460:SF0">
    <property type="entry name" value="MALECTIN"/>
    <property type="match status" value="1"/>
</dbReference>
<comment type="subcellular location">
    <subcellularLocation>
        <location evidence="1">Endoplasmic reticulum membrane</location>
        <topology evidence="1">Single-pass type I membrane protein</topology>
    </subcellularLocation>
</comment>
<evidence type="ECO:0000256" key="1">
    <source>
        <dbReference type="ARBA" id="ARBA00004115"/>
    </source>
</evidence>
<evidence type="ECO:0000259" key="12">
    <source>
        <dbReference type="Pfam" id="PF11721"/>
    </source>
</evidence>
<dbReference type="Pfam" id="PF11721">
    <property type="entry name" value="Malectin"/>
    <property type="match status" value="1"/>
</dbReference>
<sequence length="307" mass="36045">MILKLHTLIFVLFLLSQTQSKNLKYADIVYAIDIGNTNQYESIDGVVYSQDKYYSEFSRAVDYSKDENYSKIPIKFTDDIHLYHTERHYDDTFQYKLPFKDQDDGTYVLISKFCELYFQEPKKRIINLKIGDQLIYEVDIVAEVGPFAALDKFIEFEYKNGKVYYQGKQVRNALNSKGELVVSFEKTKYDLPKVDGLLLLKGNLSESYQNEYNQTVIDWHERIEEEKKLKEAEKRKREKARSILLEEFDSQIDTNSKIGFLQGMIILSTEPIGFLIILNLALFFVCLKITEKSENKRLAQQDKQKTE</sequence>
<keyword evidence="8" id="KW-0325">Glycoprotein</keyword>
<feature type="signal peptide" evidence="11">
    <location>
        <begin position="1"/>
        <end position="20"/>
    </location>
</feature>
<evidence type="ECO:0000256" key="3">
    <source>
        <dbReference type="ARBA" id="ARBA00022692"/>
    </source>
</evidence>
<dbReference type="EMBL" id="LDAU01000092">
    <property type="protein sequence ID" value="KRX06767.1"/>
    <property type="molecule type" value="Genomic_DNA"/>
</dbReference>
<dbReference type="Gene3D" id="2.60.120.430">
    <property type="entry name" value="Galactose-binding lectin"/>
    <property type="match status" value="1"/>
</dbReference>
<organism evidence="13 14">
    <name type="scientific">Pseudocohnilembus persalinus</name>
    <name type="common">Ciliate</name>
    <dbReference type="NCBI Taxonomy" id="266149"/>
    <lineage>
        <taxon>Eukaryota</taxon>
        <taxon>Sar</taxon>
        <taxon>Alveolata</taxon>
        <taxon>Ciliophora</taxon>
        <taxon>Intramacronucleata</taxon>
        <taxon>Oligohymenophorea</taxon>
        <taxon>Scuticociliatia</taxon>
        <taxon>Philasterida</taxon>
        <taxon>Pseudocohnilembidae</taxon>
        <taxon>Pseudocohnilembus</taxon>
    </lineage>
</organism>
<comment type="similarity">
    <text evidence="2">Belongs to the malectin family.</text>
</comment>
<dbReference type="InterPro" id="IPR039155">
    <property type="entry name" value="MLEC"/>
</dbReference>
<name>A0A0V0QWS5_PSEPJ</name>
<feature type="transmembrane region" description="Helical" evidence="10">
    <location>
        <begin position="260"/>
        <end position="287"/>
    </location>
</feature>
<keyword evidence="9" id="KW-0119">Carbohydrate metabolism</keyword>
<reference evidence="13 14" key="1">
    <citation type="journal article" date="2015" name="Sci. Rep.">
        <title>Genome of the facultative scuticociliatosis pathogen Pseudocohnilembus persalinus provides insight into its virulence through horizontal gene transfer.</title>
        <authorList>
            <person name="Xiong J."/>
            <person name="Wang G."/>
            <person name="Cheng J."/>
            <person name="Tian M."/>
            <person name="Pan X."/>
            <person name="Warren A."/>
            <person name="Jiang C."/>
            <person name="Yuan D."/>
            <person name="Miao W."/>
        </authorList>
    </citation>
    <scope>NUCLEOTIDE SEQUENCE [LARGE SCALE GENOMIC DNA]</scope>
    <source>
        <strain evidence="13">36N120E</strain>
    </source>
</reference>
<keyword evidence="7 10" id="KW-0472">Membrane</keyword>
<dbReference type="OrthoDB" id="303132at2759"/>
<evidence type="ECO:0000313" key="13">
    <source>
        <dbReference type="EMBL" id="KRX06767.1"/>
    </source>
</evidence>
<evidence type="ECO:0000256" key="11">
    <source>
        <dbReference type="SAM" id="SignalP"/>
    </source>
</evidence>
<dbReference type="GO" id="GO:0030246">
    <property type="term" value="F:carbohydrate binding"/>
    <property type="evidence" value="ECO:0007669"/>
    <property type="project" value="InterPro"/>
</dbReference>
<keyword evidence="4 11" id="KW-0732">Signal</keyword>
<feature type="domain" description="Malectin" evidence="12">
    <location>
        <begin position="29"/>
        <end position="197"/>
    </location>
</feature>
<dbReference type="InterPro" id="IPR021720">
    <property type="entry name" value="Malectin_dom"/>
</dbReference>
<dbReference type="OMA" id="FHVKFGQ"/>